<organism evidence="1 2">
    <name type="scientific">Solanum commersonii</name>
    <name type="common">Commerson's wild potato</name>
    <name type="synonym">Commerson's nightshade</name>
    <dbReference type="NCBI Taxonomy" id="4109"/>
    <lineage>
        <taxon>Eukaryota</taxon>
        <taxon>Viridiplantae</taxon>
        <taxon>Streptophyta</taxon>
        <taxon>Embryophyta</taxon>
        <taxon>Tracheophyta</taxon>
        <taxon>Spermatophyta</taxon>
        <taxon>Magnoliopsida</taxon>
        <taxon>eudicotyledons</taxon>
        <taxon>Gunneridae</taxon>
        <taxon>Pentapetalae</taxon>
        <taxon>asterids</taxon>
        <taxon>lamiids</taxon>
        <taxon>Solanales</taxon>
        <taxon>Solanaceae</taxon>
        <taxon>Solanoideae</taxon>
        <taxon>Solaneae</taxon>
        <taxon>Solanum</taxon>
    </lineage>
</organism>
<keyword evidence="2" id="KW-1185">Reference proteome</keyword>
<reference evidence="1 2" key="1">
    <citation type="submission" date="2020-09" db="EMBL/GenBank/DDBJ databases">
        <title>De no assembly of potato wild relative species, Solanum commersonii.</title>
        <authorList>
            <person name="Cho K."/>
        </authorList>
    </citation>
    <scope>NUCLEOTIDE SEQUENCE [LARGE SCALE GENOMIC DNA]</scope>
    <source>
        <strain evidence="1">LZ3.2</strain>
        <tissue evidence="1">Leaf</tissue>
    </source>
</reference>
<gene>
    <name evidence="1" type="ORF">H5410_028536</name>
</gene>
<evidence type="ECO:0000313" key="2">
    <source>
        <dbReference type="Proteomes" id="UP000824120"/>
    </source>
</evidence>
<accession>A0A9J5Z6F2</accession>
<evidence type="ECO:0000313" key="1">
    <source>
        <dbReference type="EMBL" id="KAG5607044.1"/>
    </source>
</evidence>
<comment type="caution">
    <text evidence="1">The sequence shown here is derived from an EMBL/GenBank/DDBJ whole genome shotgun (WGS) entry which is preliminary data.</text>
</comment>
<dbReference type="Proteomes" id="UP000824120">
    <property type="component" value="Chromosome 5"/>
</dbReference>
<dbReference type="OrthoDB" id="1299580at2759"/>
<name>A0A9J5Z6F2_SOLCO</name>
<proteinExistence type="predicted"/>
<sequence length="107" mass="12339">MIVGLMLADTSGGLLKLMYLPMLNDIATIWAWERVTVLRPQIVAQRNTRNIFPTDTTKHVLRVFRDALDSMTEDRVHLPDRVMRQFGLVQAIPSPFPFDATHFHHNN</sequence>
<dbReference type="AlphaFoldDB" id="A0A9J5Z6F2"/>
<protein>
    <submittedName>
        <fullName evidence="1">Uncharacterized protein</fullName>
    </submittedName>
</protein>
<dbReference type="EMBL" id="JACXVP010000005">
    <property type="protein sequence ID" value="KAG5607044.1"/>
    <property type="molecule type" value="Genomic_DNA"/>
</dbReference>